<dbReference type="SUPFAM" id="SSF110997">
    <property type="entry name" value="Sporulation related repeat"/>
    <property type="match status" value="1"/>
</dbReference>
<feature type="signal peptide" evidence="2">
    <location>
        <begin position="1"/>
        <end position="20"/>
    </location>
</feature>
<comment type="caution">
    <text evidence="4">The sequence shown here is derived from an EMBL/GenBank/DDBJ whole genome shotgun (WGS) entry which is preliminary data.</text>
</comment>
<evidence type="ECO:0000259" key="3">
    <source>
        <dbReference type="PROSITE" id="PS51724"/>
    </source>
</evidence>
<evidence type="ECO:0000313" key="4">
    <source>
        <dbReference type="EMBL" id="NJR79361.1"/>
    </source>
</evidence>
<dbReference type="SMART" id="SM00671">
    <property type="entry name" value="SEL1"/>
    <property type="match status" value="2"/>
</dbReference>
<dbReference type="InterPro" id="IPR052748">
    <property type="entry name" value="ISR_Activator"/>
</dbReference>
<dbReference type="InterPro" id="IPR011990">
    <property type="entry name" value="TPR-like_helical_dom_sf"/>
</dbReference>
<dbReference type="InterPro" id="IPR036680">
    <property type="entry name" value="SPOR-like_sf"/>
</dbReference>
<name>A0ABX1CRB8_9SPHN</name>
<gene>
    <name evidence="4" type="ORF">HBH26_12290</name>
</gene>
<proteinExistence type="predicted"/>
<dbReference type="EMBL" id="JAAVJH010000006">
    <property type="protein sequence ID" value="NJR79361.1"/>
    <property type="molecule type" value="Genomic_DNA"/>
</dbReference>
<reference evidence="4 5" key="1">
    <citation type="submission" date="2020-03" db="EMBL/GenBank/DDBJ databases">
        <authorList>
            <person name="Wang L."/>
            <person name="He N."/>
            <person name="Li Y."/>
            <person name="Fang Y."/>
            <person name="Zhang F."/>
        </authorList>
    </citation>
    <scope>NUCLEOTIDE SEQUENCE [LARGE SCALE GENOMIC DNA]</scope>
    <source>
        <strain evidence="4 5">36D10-4-7</strain>
    </source>
</reference>
<feature type="compositionally biased region" description="Pro residues" evidence="1">
    <location>
        <begin position="237"/>
        <end position="249"/>
    </location>
</feature>
<evidence type="ECO:0000256" key="1">
    <source>
        <dbReference type="SAM" id="MobiDB-lite"/>
    </source>
</evidence>
<keyword evidence="2" id="KW-0732">Signal</keyword>
<dbReference type="InterPro" id="IPR007730">
    <property type="entry name" value="SPOR-like_dom"/>
</dbReference>
<dbReference type="Gene3D" id="1.25.40.10">
    <property type="entry name" value="Tetratricopeptide repeat domain"/>
    <property type="match status" value="1"/>
</dbReference>
<sequence>MRTFYSAILATALAVLPATADVKAGVEAWGRGEFARAVAEWRGPAGDGDADAQFNLGQAYKLGRGVPTDQVQATEWFRKAAVQGHPKAEENYGLALFQDGKKAEALPWLEKSVARDEKRSELVLGTMLFNGDGVTRDWTRAYALVTRSSQQGLPQGSQTLAQMDRYIPEAQRREGITLAKRIETGGRTALAGAGSPVGTVPVPPSEVETRPTRVAAAPKPPRVPKAPKPEVVRAEPASPPPPAAKPAPRPAVARVSAPSGGAWRIQLGAFRDAGNARGLWSSVGGRVGGSPSYVAANGLTKLQVAGFGTRAEAQRACGRAGGACVVVR</sequence>
<organism evidence="4 5">
    <name type="scientific">Sphingomonas corticis</name>
    <dbReference type="NCBI Taxonomy" id="2722791"/>
    <lineage>
        <taxon>Bacteria</taxon>
        <taxon>Pseudomonadati</taxon>
        <taxon>Pseudomonadota</taxon>
        <taxon>Alphaproteobacteria</taxon>
        <taxon>Sphingomonadales</taxon>
        <taxon>Sphingomonadaceae</taxon>
        <taxon>Sphingomonas</taxon>
    </lineage>
</organism>
<feature type="domain" description="SPOR" evidence="3">
    <location>
        <begin position="257"/>
        <end position="328"/>
    </location>
</feature>
<evidence type="ECO:0000256" key="2">
    <source>
        <dbReference type="SAM" id="SignalP"/>
    </source>
</evidence>
<dbReference type="Pfam" id="PF05036">
    <property type="entry name" value="SPOR"/>
    <property type="match status" value="1"/>
</dbReference>
<accession>A0ABX1CRB8</accession>
<dbReference type="RefSeq" id="WP_168134893.1">
    <property type="nucleotide sequence ID" value="NZ_JAAVJH010000006.1"/>
</dbReference>
<dbReference type="PANTHER" id="PTHR45011">
    <property type="entry name" value="DAP3-BINDING CELL DEATH ENHANCER 1"/>
    <property type="match status" value="1"/>
</dbReference>
<feature type="region of interest" description="Disordered" evidence="1">
    <location>
        <begin position="187"/>
        <end position="255"/>
    </location>
</feature>
<dbReference type="InterPro" id="IPR006597">
    <property type="entry name" value="Sel1-like"/>
</dbReference>
<evidence type="ECO:0000313" key="5">
    <source>
        <dbReference type="Proteomes" id="UP000732399"/>
    </source>
</evidence>
<dbReference type="SUPFAM" id="SSF81901">
    <property type="entry name" value="HCP-like"/>
    <property type="match status" value="1"/>
</dbReference>
<feature type="chain" id="PRO_5045853917" evidence="2">
    <location>
        <begin position="21"/>
        <end position="328"/>
    </location>
</feature>
<keyword evidence="5" id="KW-1185">Reference proteome</keyword>
<protein>
    <submittedName>
        <fullName evidence="4">Sporulation protein</fullName>
    </submittedName>
</protein>
<dbReference type="Pfam" id="PF08238">
    <property type="entry name" value="Sel1"/>
    <property type="match status" value="2"/>
</dbReference>
<dbReference type="Proteomes" id="UP000732399">
    <property type="component" value="Unassembled WGS sequence"/>
</dbReference>
<dbReference type="Gene3D" id="3.30.70.1070">
    <property type="entry name" value="Sporulation related repeat"/>
    <property type="match status" value="1"/>
</dbReference>
<dbReference type="PANTHER" id="PTHR45011:SF1">
    <property type="entry name" value="DAP3-BINDING CELL DEATH ENHANCER 1"/>
    <property type="match status" value="1"/>
</dbReference>
<dbReference type="PROSITE" id="PS51724">
    <property type="entry name" value="SPOR"/>
    <property type="match status" value="1"/>
</dbReference>